<dbReference type="InParanoid" id="A0A1Z5JQ40"/>
<comment type="caution">
    <text evidence="1">The sequence shown here is derived from an EMBL/GenBank/DDBJ whole genome shotgun (WGS) entry which is preliminary data.</text>
</comment>
<proteinExistence type="predicted"/>
<dbReference type="OrthoDB" id="10514277at2759"/>
<evidence type="ECO:0000313" key="1">
    <source>
        <dbReference type="EMBL" id="GAX16137.1"/>
    </source>
</evidence>
<dbReference type="Proteomes" id="UP000198406">
    <property type="component" value="Unassembled WGS sequence"/>
</dbReference>
<keyword evidence="2" id="KW-1185">Reference proteome</keyword>
<sequence>MGFLEKLFHFGNSHQQGEKGGDYHNHCPIVTLFFDTTNRRTIAVLSKRKESLDVYFMCRVAQGTAYEKSPFYYELHGYIRENLVKICRHEGFFPEAIAIAVGALAASDASQKEELTRLRTEQMRSKHQQHYDEALFENALEIARLHRLSSDLDVLDVYCMRQASKVLGRVAARIARSKMLSLKLHVTPFVDGVLLSGYSTFMRSPHASLIRVSETGRLMEYQRCSDIHLESTETDGSFSPSTSNSSFSWKCEEIALANLHKWWGDIVVRDYVGHKLVVSWTLDPLSADASNIKPQTIAIATVRIDDCPGHGRHHYKAPHVDVALDIRGTTKEEFGVAFSTEGTSVLTRVDLSFLALVRVSARSVVTQLEQSYNQQLLRPLLDHEVQYLETIKAACAL</sequence>
<gene>
    <name evidence="1" type="ORF">FisN_3Hh382</name>
</gene>
<dbReference type="AlphaFoldDB" id="A0A1Z5JQ40"/>
<accession>A0A1Z5JQ40</accession>
<protein>
    <submittedName>
        <fullName evidence="1">Uncharacterized protein</fullName>
    </submittedName>
</protein>
<name>A0A1Z5JQ40_FISSO</name>
<reference evidence="1 2" key="1">
    <citation type="journal article" date="2015" name="Plant Cell">
        <title>Oil accumulation by the oleaginous diatom Fistulifera solaris as revealed by the genome and transcriptome.</title>
        <authorList>
            <person name="Tanaka T."/>
            <person name="Maeda Y."/>
            <person name="Veluchamy A."/>
            <person name="Tanaka M."/>
            <person name="Abida H."/>
            <person name="Marechal E."/>
            <person name="Bowler C."/>
            <person name="Muto M."/>
            <person name="Sunaga Y."/>
            <person name="Tanaka M."/>
            <person name="Yoshino T."/>
            <person name="Taniguchi T."/>
            <person name="Fukuda Y."/>
            <person name="Nemoto M."/>
            <person name="Matsumoto M."/>
            <person name="Wong P.S."/>
            <person name="Aburatani S."/>
            <person name="Fujibuchi W."/>
        </authorList>
    </citation>
    <scope>NUCLEOTIDE SEQUENCE [LARGE SCALE GENOMIC DNA]</scope>
    <source>
        <strain evidence="1 2">JPCC DA0580</strain>
    </source>
</reference>
<organism evidence="1 2">
    <name type="scientific">Fistulifera solaris</name>
    <name type="common">Oleaginous diatom</name>
    <dbReference type="NCBI Taxonomy" id="1519565"/>
    <lineage>
        <taxon>Eukaryota</taxon>
        <taxon>Sar</taxon>
        <taxon>Stramenopiles</taxon>
        <taxon>Ochrophyta</taxon>
        <taxon>Bacillariophyta</taxon>
        <taxon>Bacillariophyceae</taxon>
        <taxon>Bacillariophycidae</taxon>
        <taxon>Naviculales</taxon>
        <taxon>Naviculaceae</taxon>
        <taxon>Fistulifera</taxon>
    </lineage>
</organism>
<dbReference type="EMBL" id="BDSP01000102">
    <property type="protein sequence ID" value="GAX16137.1"/>
    <property type="molecule type" value="Genomic_DNA"/>
</dbReference>
<evidence type="ECO:0000313" key="2">
    <source>
        <dbReference type="Proteomes" id="UP000198406"/>
    </source>
</evidence>